<evidence type="ECO:0000256" key="8">
    <source>
        <dbReference type="ARBA" id="ARBA00022741"/>
    </source>
</evidence>
<evidence type="ECO:0000313" key="13">
    <source>
        <dbReference type="EMBL" id="RZN56670.1"/>
    </source>
</evidence>
<evidence type="ECO:0000256" key="5">
    <source>
        <dbReference type="ARBA" id="ARBA00022679"/>
    </source>
</evidence>
<keyword evidence="8" id="KW-0547">Nucleotide-binding</keyword>
<evidence type="ECO:0000256" key="6">
    <source>
        <dbReference type="ARBA" id="ARBA00022694"/>
    </source>
</evidence>
<dbReference type="Pfam" id="PF01300">
    <property type="entry name" value="Sua5_yciO_yrdC"/>
    <property type="match status" value="1"/>
</dbReference>
<protein>
    <recommendedName>
        <fullName evidence="10">L-threonylcarbamoyladenylate synthase</fullName>
        <ecNumber evidence="3">2.7.7.87</ecNumber>
    </recommendedName>
    <alternativeName>
        <fullName evidence="10">L-threonylcarbamoyladenylate synthase</fullName>
    </alternativeName>
</protein>
<gene>
    <name evidence="14" type="ORF">DSO09_06620</name>
    <name evidence="13" type="ORF">EF809_02305</name>
</gene>
<dbReference type="GO" id="GO:0005737">
    <property type="term" value="C:cytoplasm"/>
    <property type="evidence" value="ECO:0007669"/>
    <property type="project" value="UniProtKB-SubCell"/>
</dbReference>
<comment type="subcellular location">
    <subcellularLocation>
        <location evidence="1">Cytoplasm</location>
    </subcellularLocation>
</comment>
<evidence type="ECO:0000313" key="16">
    <source>
        <dbReference type="Proteomes" id="UP000317265"/>
    </source>
</evidence>
<keyword evidence="5" id="KW-0808">Transferase</keyword>
<dbReference type="InterPro" id="IPR050156">
    <property type="entry name" value="TC-AMP_synthase_SUA5"/>
</dbReference>
<dbReference type="EC" id="2.7.7.87" evidence="3"/>
<dbReference type="GO" id="GO:0006450">
    <property type="term" value="P:regulation of translational fidelity"/>
    <property type="evidence" value="ECO:0007669"/>
    <property type="project" value="TreeGrafter"/>
</dbReference>
<dbReference type="EMBL" id="RXIH01000019">
    <property type="protein sequence ID" value="RZN56670.1"/>
    <property type="molecule type" value="Genomic_DNA"/>
</dbReference>
<comment type="catalytic activity">
    <reaction evidence="11">
        <text>L-threonine + hydrogencarbonate + ATP = L-threonylcarbamoyladenylate + diphosphate + H2O</text>
        <dbReference type="Rhea" id="RHEA:36407"/>
        <dbReference type="ChEBI" id="CHEBI:15377"/>
        <dbReference type="ChEBI" id="CHEBI:17544"/>
        <dbReference type="ChEBI" id="CHEBI:30616"/>
        <dbReference type="ChEBI" id="CHEBI:33019"/>
        <dbReference type="ChEBI" id="CHEBI:57926"/>
        <dbReference type="ChEBI" id="CHEBI:73682"/>
        <dbReference type="EC" id="2.7.7.87"/>
    </reaction>
</comment>
<dbReference type="EMBL" id="QNVI01000067">
    <property type="protein sequence ID" value="TDA37623.1"/>
    <property type="molecule type" value="Genomic_DNA"/>
</dbReference>
<dbReference type="Proteomes" id="UP000316080">
    <property type="component" value="Unassembled WGS sequence"/>
</dbReference>
<proteinExistence type="inferred from homology"/>
<dbReference type="GO" id="GO:0008033">
    <property type="term" value="P:tRNA processing"/>
    <property type="evidence" value="ECO:0007669"/>
    <property type="project" value="UniProtKB-KW"/>
</dbReference>
<feature type="domain" description="YrdC-like" evidence="12">
    <location>
        <begin position="10"/>
        <end position="194"/>
    </location>
</feature>
<keyword evidence="7" id="KW-0548">Nucleotidyltransferase</keyword>
<name>A0A523B9L2_9CREN</name>
<comment type="caution">
    <text evidence="14">The sequence shown here is derived from an EMBL/GenBank/DDBJ whole genome shotgun (WGS) entry which is preliminary data.</text>
</comment>
<keyword evidence="4" id="KW-0963">Cytoplasm</keyword>
<reference evidence="14 16" key="1">
    <citation type="journal article" date="2019" name="Nat. Microbiol.">
        <title>Expanding anaerobic alkane metabolism in the domain of Archaea.</title>
        <authorList>
            <person name="Wang Y."/>
            <person name="Wegener G."/>
            <person name="Hou J."/>
            <person name="Wang F."/>
            <person name="Xiao X."/>
        </authorList>
    </citation>
    <scope>NUCLEOTIDE SEQUENCE [LARGE SCALE GENOMIC DNA]</scope>
    <source>
        <strain evidence="14">WYZ-LMO11</strain>
    </source>
</reference>
<evidence type="ECO:0000313" key="14">
    <source>
        <dbReference type="EMBL" id="TDA37623.1"/>
    </source>
</evidence>
<organism evidence="14 16">
    <name type="scientific">Thermoproteota archaeon</name>
    <dbReference type="NCBI Taxonomy" id="2056631"/>
    <lineage>
        <taxon>Archaea</taxon>
        <taxon>Thermoproteota</taxon>
    </lineage>
</organism>
<dbReference type="InterPro" id="IPR006070">
    <property type="entry name" value="Sua5-like_dom"/>
</dbReference>
<evidence type="ECO:0000259" key="12">
    <source>
        <dbReference type="PROSITE" id="PS51163"/>
    </source>
</evidence>
<evidence type="ECO:0000256" key="9">
    <source>
        <dbReference type="ARBA" id="ARBA00022840"/>
    </source>
</evidence>
<dbReference type="GO" id="GO:0005524">
    <property type="term" value="F:ATP binding"/>
    <property type="evidence" value="ECO:0007669"/>
    <property type="project" value="UniProtKB-KW"/>
</dbReference>
<keyword evidence="9" id="KW-0067">ATP-binding</keyword>
<dbReference type="PANTHER" id="PTHR17490">
    <property type="entry name" value="SUA5"/>
    <property type="match status" value="1"/>
</dbReference>
<dbReference type="PANTHER" id="PTHR17490:SF16">
    <property type="entry name" value="THREONYLCARBAMOYL-AMP SYNTHASE"/>
    <property type="match status" value="1"/>
</dbReference>
<dbReference type="InterPro" id="IPR017945">
    <property type="entry name" value="DHBP_synth_RibB-like_a/b_dom"/>
</dbReference>
<dbReference type="GO" id="GO:0061710">
    <property type="term" value="F:L-threonylcarbamoyladenylate synthase"/>
    <property type="evidence" value="ECO:0007669"/>
    <property type="project" value="UniProtKB-EC"/>
</dbReference>
<dbReference type="GO" id="GO:0000049">
    <property type="term" value="F:tRNA binding"/>
    <property type="evidence" value="ECO:0007669"/>
    <property type="project" value="TreeGrafter"/>
</dbReference>
<dbReference type="Proteomes" id="UP000317265">
    <property type="component" value="Unassembled WGS sequence"/>
</dbReference>
<evidence type="ECO:0000256" key="10">
    <source>
        <dbReference type="ARBA" id="ARBA00029774"/>
    </source>
</evidence>
<evidence type="ECO:0000256" key="7">
    <source>
        <dbReference type="ARBA" id="ARBA00022695"/>
    </source>
</evidence>
<comment type="similarity">
    <text evidence="2">Belongs to the SUA5 family.</text>
</comment>
<evidence type="ECO:0000313" key="15">
    <source>
        <dbReference type="Proteomes" id="UP000316080"/>
    </source>
</evidence>
<dbReference type="PROSITE" id="PS51163">
    <property type="entry name" value="YRDC"/>
    <property type="match status" value="1"/>
</dbReference>
<dbReference type="GO" id="GO:0003725">
    <property type="term" value="F:double-stranded RNA binding"/>
    <property type="evidence" value="ECO:0007669"/>
    <property type="project" value="InterPro"/>
</dbReference>
<accession>A0A523B9L2</accession>
<reference evidence="13 15" key="2">
    <citation type="journal article" date="2019" name="Nat. Microbiol.">
        <title>Wide diversity of methane and short-chain alkane metabolisms in uncultured archaea.</title>
        <authorList>
            <person name="Borrel G."/>
            <person name="Adam P.S."/>
            <person name="McKay L.J."/>
            <person name="Chen L.X."/>
            <person name="Sierra-Garcia I.N."/>
            <person name="Sieber C.M."/>
            <person name="Letourneur Q."/>
            <person name="Ghozlane A."/>
            <person name="Andersen G.L."/>
            <person name="Li W.J."/>
            <person name="Hallam S.J."/>
            <person name="Muyzer G."/>
            <person name="de Oliveira V.M."/>
            <person name="Inskeep W.P."/>
            <person name="Banfield J.F."/>
            <person name="Gribaldo S."/>
        </authorList>
    </citation>
    <scope>NUCLEOTIDE SEQUENCE [LARGE SCALE GENOMIC DNA]</scope>
    <source>
        <strain evidence="13">Verst-YHS</strain>
    </source>
</reference>
<keyword evidence="6" id="KW-0819">tRNA processing</keyword>
<dbReference type="NCBIfam" id="TIGR00057">
    <property type="entry name" value="L-threonylcarbamoyladenylate synthase"/>
    <property type="match status" value="1"/>
</dbReference>
<evidence type="ECO:0000256" key="11">
    <source>
        <dbReference type="ARBA" id="ARBA00048366"/>
    </source>
</evidence>
<dbReference type="Gene3D" id="3.90.870.10">
    <property type="entry name" value="DHBP synthase"/>
    <property type="match status" value="1"/>
</dbReference>
<evidence type="ECO:0000256" key="1">
    <source>
        <dbReference type="ARBA" id="ARBA00004496"/>
    </source>
</evidence>
<evidence type="ECO:0000256" key="2">
    <source>
        <dbReference type="ARBA" id="ARBA00007663"/>
    </source>
</evidence>
<sequence>MKIKLSLTDINRIFEIGEMIKKGGVIVYPTDTVYGIGGNPFLEDVVIRIKNIKQREEKAMPILVSSLEKAKEIAYFNDLSLKIANTFWPGPLTIVLKTKVKFSPHLTGGRDSIGLRIPNHELALKIIEASGGALIGTSANISGRPPAISIEDLDEKIRSSVDLIIDGGKCYLGKPSTVIEVIDSKIKIIRIGAIGIDEFIKRGIPIEGI</sequence>
<evidence type="ECO:0000256" key="4">
    <source>
        <dbReference type="ARBA" id="ARBA00022490"/>
    </source>
</evidence>
<evidence type="ECO:0000256" key="3">
    <source>
        <dbReference type="ARBA" id="ARBA00012584"/>
    </source>
</evidence>
<dbReference type="AlphaFoldDB" id="A0A523B9L2"/>
<dbReference type="SUPFAM" id="SSF55821">
    <property type="entry name" value="YrdC/RibB"/>
    <property type="match status" value="1"/>
</dbReference>